<dbReference type="OrthoDB" id="9815163at2"/>
<evidence type="ECO:0000259" key="1">
    <source>
        <dbReference type="Pfam" id="PF04248"/>
    </source>
</evidence>
<dbReference type="Pfam" id="PF04248">
    <property type="entry name" value="NTP_transf_9"/>
    <property type="match status" value="2"/>
</dbReference>
<name>A0A508TX50_9BRAD</name>
<keyword evidence="3" id="KW-1185">Reference proteome</keyword>
<protein>
    <recommendedName>
        <fullName evidence="1">DUF427 domain-containing protein</fullName>
    </recommendedName>
</protein>
<dbReference type="InterPro" id="IPR007361">
    <property type="entry name" value="DUF427"/>
</dbReference>
<reference evidence="2" key="1">
    <citation type="submission" date="2019-02" db="EMBL/GenBank/DDBJ databases">
        <authorList>
            <person name="Pothier F.J."/>
        </authorList>
    </citation>
    <scope>NUCLEOTIDE SEQUENCE</scope>
    <source>
        <strain evidence="2">CI-1B</strain>
    </source>
</reference>
<dbReference type="RefSeq" id="WP_139864159.1">
    <property type="nucleotide sequence ID" value="NZ_CAADFC020000032.1"/>
</dbReference>
<comment type="caution">
    <text evidence="2">The sequence shown here is derived from an EMBL/GenBank/DDBJ whole genome shotgun (WGS) entry which is preliminary data.</text>
</comment>
<gene>
    <name evidence="2" type="ORF">CI1B_76200</name>
</gene>
<dbReference type="PANTHER" id="PTHR34310:SF9">
    <property type="entry name" value="BLR5716 PROTEIN"/>
    <property type="match status" value="1"/>
</dbReference>
<dbReference type="Gene3D" id="2.170.150.40">
    <property type="entry name" value="Domain of unknown function (DUF427)"/>
    <property type="match status" value="2"/>
</dbReference>
<accession>A0A508TX50</accession>
<dbReference type="EMBL" id="CAADFC020000032">
    <property type="protein sequence ID" value="VIO78981.1"/>
    <property type="molecule type" value="Genomic_DNA"/>
</dbReference>
<dbReference type="Proteomes" id="UP000328092">
    <property type="component" value="Unassembled WGS sequence"/>
</dbReference>
<sequence>MTEALARPVVPSAEARARLKEGVHIERSPRRVRTYFGGKLIADSEDVLLVYETKRPPAYWFPIADVRMEHLEQSQQGADTIRWRLVVGDRIAPNAARAYVKPTDDRAALEGHLTFFWNEMDAWFEEDEQVFVHPRDPYTRVDTVHSSRHVRVEIDGMTLGETRRPILLFETGLPTRYYIPKLDVRMDLLESTDSVTRCPYKGAARYWSARVGDKLVKDIVWSYPAPIPECPKIENLLCFYNEHVDLYVDGVLQDRPITPFS</sequence>
<dbReference type="InterPro" id="IPR038694">
    <property type="entry name" value="DUF427_sf"/>
</dbReference>
<evidence type="ECO:0000313" key="2">
    <source>
        <dbReference type="EMBL" id="VIO78981.1"/>
    </source>
</evidence>
<proteinExistence type="predicted"/>
<feature type="domain" description="DUF427" evidence="1">
    <location>
        <begin position="150"/>
        <end position="242"/>
    </location>
</feature>
<dbReference type="PANTHER" id="PTHR34310">
    <property type="entry name" value="DUF427 DOMAIN PROTEIN (AFU_ORTHOLOGUE AFUA_3G02220)"/>
    <property type="match status" value="1"/>
</dbReference>
<feature type="domain" description="DUF427" evidence="1">
    <location>
        <begin position="32"/>
        <end position="117"/>
    </location>
</feature>
<organism evidence="2 3">
    <name type="scientific">Bradyrhizobium ivorense</name>
    <dbReference type="NCBI Taxonomy" id="2511166"/>
    <lineage>
        <taxon>Bacteria</taxon>
        <taxon>Pseudomonadati</taxon>
        <taxon>Pseudomonadota</taxon>
        <taxon>Alphaproteobacteria</taxon>
        <taxon>Hyphomicrobiales</taxon>
        <taxon>Nitrobacteraceae</taxon>
        <taxon>Bradyrhizobium</taxon>
    </lineage>
</organism>
<dbReference type="AlphaFoldDB" id="A0A508TX50"/>
<evidence type="ECO:0000313" key="3">
    <source>
        <dbReference type="Proteomes" id="UP000328092"/>
    </source>
</evidence>